<accession>A0ABC8SU06</accession>
<evidence type="ECO:0000256" key="3">
    <source>
        <dbReference type="ARBA" id="ARBA00022475"/>
    </source>
</evidence>
<name>A0ABC8SU06_9AQUA</name>
<evidence type="ECO:0000256" key="1">
    <source>
        <dbReference type="ARBA" id="ARBA00004609"/>
    </source>
</evidence>
<evidence type="ECO:0000313" key="12">
    <source>
        <dbReference type="EMBL" id="CAK9160683.1"/>
    </source>
</evidence>
<evidence type="ECO:0000256" key="2">
    <source>
        <dbReference type="ARBA" id="ARBA00009748"/>
    </source>
</evidence>
<dbReference type="Pfam" id="PF14368">
    <property type="entry name" value="LTP_2"/>
    <property type="match status" value="1"/>
</dbReference>
<protein>
    <recommendedName>
        <fullName evidence="11">Bifunctional inhibitor/plant lipid transfer protein/seed storage helical domain-containing protein</fullName>
    </recommendedName>
</protein>
<feature type="chain" id="PRO_5044832769" description="Bifunctional inhibitor/plant lipid transfer protein/seed storage helical domain-containing protein" evidence="10">
    <location>
        <begin position="25"/>
        <end position="200"/>
    </location>
</feature>
<keyword evidence="8" id="KW-0449">Lipoprotein</keyword>
<dbReference type="AlphaFoldDB" id="A0ABC8SU06"/>
<dbReference type="GO" id="GO:0098552">
    <property type="term" value="C:side of membrane"/>
    <property type="evidence" value="ECO:0007669"/>
    <property type="project" value="UniProtKB-KW"/>
</dbReference>
<dbReference type="PANTHER" id="PTHR33044">
    <property type="entry name" value="BIFUNCTIONAL INHIBITOR/LIPID-TRANSFER PROTEIN/SEED STORAGE 2S ALBUMIN SUPERFAMILY PROTEIN-RELATED"/>
    <property type="match status" value="1"/>
</dbReference>
<organism evidence="12 13">
    <name type="scientific">Ilex paraguariensis</name>
    <name type="common">yerba mate</name>
    <dbReference type="NCBI Taxonomy" id="185542"/>
    <lineage>
        <taxon>Eukaryota</taxon>
        <taxon>Viridiplantae</taxon>
        <taxon>Streptophyta</taxon>
        <taxon>Embryophyta</taxon>
        <taxon>Tracheophyta</taxon>
        <taxon>Spermatophyta</taxon>
        <taxon>Magnoliopsida</taxon>
        <taxon>eudicotyledons</taxon>
        <taxon>Gunneridae</taxon>
        <taxon>Pentapetalae</taxon>
        <taxon>asterids</taxon>
        <taxon>campanulids</taxon>
        <taxon>Aquifoliales</taxon>
        <taxon>Aquifoliaceae</taxon>
        <taxon>Ilex</taxon>
    </lineage>
</organism>
<keyword evidence="6" id="KW-1015">Disulfide bond</keyword>
<evidence type="ECO:0000313" key="13">
    <source>
        <dbReference type="Proteomes" id="UP001642360"/>
    </source>
</evidence>
<keyword evidence="4" id="KW-0472">Membrane</keyword>
<dbReference type="FunFam" id="1.10.110.10:FF:000001">
    <property type="entry name" value="Bifunctional inhibitor/lipid-transfer protein/seed storage 2S albumin superfamily protein"/>
    <property type="match status" value="1"/>
</dbReference>
<feature type="region of interest" description="Disordered" evidence="9">
    <location>
        <begin position="122"/>
        <end position="180"/>
    </location>
</feature>
<feature type="compositionally biased region" description="Polar residues" evidence="9">
    <location>
        <begin position="159"/>
        <end position="180"/>
    </location>
</feature>
<dbReference type="GO" id="GO:0005886">
    <property type="term" value="C:plasma membrane"/>
    <property type="evidence" value="ECO:0007669"/>
    <property type="project" value="UniProtKB-SubCell"/>
</dbReference>
<comment type="caution">
    <text evidence="12">The sequence shown here is derived from an EMBL/GenBank/DDBJ whole genome shotgun (WGS) entry which is preliminary data.</text>
</comment>
<evidence type="ECO:0000256" key="7">
    <source>
        <dbReference type="ARBA" id="ARBA00023180"/>
    </source>
</evidence>
<comment type="subcellular location">
    <subcellularLocation>
        <location evidence="1">Cell membrane</location>
        <topology evidence="1">Lipid-anchor</topology>
        <topology evidence="1">GPI-anchor</topology>
    </subcellularLocation>
</comment>
<keyword evidence="3" id="KW-1003">Cell membrane</keyword>
<evidence type="ECO:0000256" key="6">
    <source>
        <dbReference type="ARBA" id="ARBA00023157"/>
    </source>
</evidence>
<evidence type="ECO:0000256" key="10">
    <source>
        <dbReference type="SAM" id="SignalP"/>
    </source>
</evidence>
<dbReference type="SMART" id="SM00499">
    <property type="entry name" value="AAI"/>
    <property type="match status" value="1"/>
</dbReference>
<dbReference type="InterPro" id="IPR036312">
    <property type="entry name" value="Bifun_inhib/LTP/seed_sf"/>
</dbReference>
<evidence type="ECO:0000256" key="4">
    <source>
        <dbReference type="ARBA" id="ARBA00022622"/>
    </source>
</evidence>
<evidence type="ECO:0000259" key="11">
    <source>
        <dbReference type="SMART" id="SM00499"/>
    </source>
</evidence>
<proteinExistence type="inferred from homology"/>
<dbReference type="EMBL" id="CAUOFW020003558">
    <property type="protein sequence ID" value="CAK9160683.1"/>
    <property type="molecule type" value="Genomic_DNA"/>
</dbReference>
<dbReference type="Proteomes" id="UP001642360">
    <property type="component" value="Unassembled WGS sequence"/>
</dbReference>
<dbReference type="InterPro" id="IPR043325">
    <property type="entry name" value="LTSS"/>
</dbReference>
<feature type="domain" description="Bifunctional inhibitor/plant lipid transfer protein/seed storage helical" evidence="11">
    <location>
        <begin position="27"/>
        <end position="106"/>
    </location>
</feature>
<evidence type="ECO:0000256" key="5">
    <source>
        <dbReference type="ARBA" id="ARBA00022729"/>
    </source>
</evidence>
<keyword evidence="5 10" id="KW-0732">Signal</keyword>
<evidence type="ECO:0000256" key="9">
    <source>
        <dbReference type="SAM" id="MobiDB-lite"/>
    </source>
</evidence>
<dbReference type="CDD" id="cd00010">
    <property type="entry name" value="AAI_LTSS"/>
    <property type="match status" value="1"/>
</dbReference>
<gene>
    <name evidence="12" type="ORF">ILEXP_LOCUS29456</name>
</gene>
<dbReference type="Gene3D" id="1.10.110.10">
    <property type="entry name" value="Plant lipid-transfer and hydrophobic proteins"/>
    <property type="match status" value="1"/>
</dbReference>
<keyword evidence="13" id="KW-1185">Reference proteome</keyword>
<sequence>MESLSRLISVLSIALIALYVPVYGQTCTPSMLSTFTPCMNFITNSSTNGTSPSSNCCNSLRSLASNGTECLCLIVTGNVPFQLPINQTLAISLPRACNMSGVPLQCKASGAPLPAPGPAAFGPSLSPKASPSNSPEASTVPEAVSPAPVADTTPALAPPSQTTTNSGIRPIVNPSSANPSHSLSPAFLVAVFVAIALKYY</sequence>
<comment type="similarity">
    <text evidence="2">Belongs to the plant LTP family.</text>
</comment>
<dbReference type="InterPro" id="IPR016140">
    <property type="entry name" value="Bifunc_inhib/LTP/seed_store"/>
</dbReference>
<keyword evidence="4" id="KW-0336">GPI-anchor</keyword>
<evidence type="ECO:0000256" key="8">
    <source>
        <dbReference type="ARBA" id="ARBA00023288"/>
    </source>
</evidence>
<keyword evidence="7" id="KW-0325">Glycoprotein</keyword>
<feature type="signal peptide" evidence="10">
    <location>
        <begin position="1"/>
        <end position="24"/>
    </location>
</feature>
<dbReference type="SUPFAM" id="SSF47699">
    <property type="entry name" value="Bifunctional inhibitor/lipid-transfer protein/seed storage 2S albumin"/>
    <property type="match status" value="1"/>
</dbReference>
<reference evidence="12 13" key="1">
    <citation type="submission" date="2024-02" db="EMBL/GenBank/DDBJ databases">
        <authorList>
            <person name="Vignale AGUSTIN F."/>
            <person name="Sosa J E."/>
            <person name="Modenutti C."/>
        </authorList>
    </citation>
    <scope>NUCLEOTIDE SEQUENCE [LARGE SCALE GENOMIC DNA]</scope>
</reference>